<feature type="domain" description="UvrD-like helicase ATP-binding" evidence="17">
    <location>
        <begin position="1"/>
        <end position="457"/>
    </location>
</feature>
<keyword evidence="3 15" id="KW-0547">Nucleotide-binding</keyword>
<comment type="catalytic activity">
    <reaction evidence="14 15">
        <text>ATP + H2O = ADP + phosphate + H(+)</text>
        <dbReference type="Rhea" id="RHEA:13065"/>
        <dbReference type="ChEBI" id="CHEBI:15377"/>
        <dbReference type="ChEBI" id="CHEBI:15378"/>
        <dbReference type="ChEBI" id="CHEBI:30616"/>
        <dbReference type="ChEBI" id="CHEBI:43474"/>
        <dbReference type="ChEBI" id="CHEBI:456216"/>
        <dbReference type="EC" id="5.6.2.4"/>
    </reaction>
</comment>
<name>A0A1K2HPF3_9NEIS</name>
<protein>
    <recommendedName>
        <fullName evidence="15">RecBCD enzyme subunit RecB</fullName>
        <ecNumber evidence="15">3.1.11.5</ecNumber>
        <ecNumber evidence="15">5.6.2.4</ecNumber>
    </recommendedName>
    <alternativeName>
        <fullName evidence="15">DNA 3'-5' helicase subunit RecB</fullName>
    </alternativeName>
    <alternativeName>
        <fullName evidence="15">Exonuclease V subunit RecB</fullName>
        <shortName evidence="15">ExoV subunit RecB</shortName>
    </alternativeName>
    <alternativeName>
        <fullName evidence="15">Helicase/nuclease RecBCD subunit RecB</fullName>
    </alternativeName>
</protein>
<evidence type="ECO:0000256" key="13">
    <source>
        <dbReference type="ARBA" id="ARBA00034617"/>
    </source>
</evidence>
<dbReference type="GO" id="GO:0005829">
    <property type="term" value="C:cytosol"/>
    <property type="evidence" value="ECO:0007669"/>
    <property type="project" value="TreeGrafter"/>
</dbReference>
<dbReference type="STRING" id="1121279.SAMN02745887_02989"/>
<evidence type="ECO:0000256" key="11">
    <source>
        <dbReference type="ARBA" id="ARBA00023204"/>
    </source>
</evidence>
<dbReference type="InterPro" id="IPR000212">
    <property type="entry name" value="DNA_helicase_UvrD/REP"/>
</dbReference>
<dbReference type="Gene3D" id="1.10.3170.10">
    <property type="entry name" value="Recbcd, chain B, domain 2"/>
    <property type="match status" value="1"/>
</dbReference>
<evidence type="ECO:0000313" key="20">
    <source>
        <dbReference type="Proteomes" id="UP000186513"/>
    </source>
</evidence>
<dbReference type="CDD" id="cd22352">
    <property type="entry name" value="RecB_C-like"/>
    <property type="match status" value="1"/>
</dbReference>
<dbReference type="PROSITE" id="PS51217">
    <property type="entry name" value="UVRD_HELICASE_CTER"/>
    <property type="match status" value="1"/>
</dbReference>
<keyword evidence="2 15" id="KW-0479">Metal-binding</keyword>
<evidence type="ECO:0000256" key="2">
    <source>
        <dbReference type="ARBA" id="ARBA00022723"/>
    </source>
</evidence>
<dbReference type="Gene3D" id="3.40.50.300">
    <property type="entry name" value="P-loop containing nucleotide triphosphate hydrolases"/>
    <property type="match status" value="2"/>
</dbReference>
<evidence type="ECO:0000256" key="5">
    <source>
        <dbReference type="ARBA" id="ARBA00022801"/>
    </source>
</evidence>
<dbReference type="Gene3D" id="3.90.320.10">
    <property type="match status" value="1"/>
</dbReference>
<dbReference type="GO" id="GO:0003677">
    <property type="term" value="F:DNA binding"/>
    <property type="evidence" value="ECO:0007669"/>
    <property type="project" value="UniProtKB-UniRule"/>
</dbReference>
<evidence type="ECO:0000256" key="7">
    <source>
        <dbReference type="ARBA" id="ARBA00022839"/>
    </source>
</evidence>
<feature type="binding site" evidence="15">
    <location>
        <position position="947"/>
    </location>
    <ligand>
        <name>Mg(2+)</name>
        <dbReference type="ChEBI" id="CHEBI:18420"/>
    </ligand>
</feature>
<dbReference type="InterPro" id="IPR038726">
    <property type="entry name" value="PDDEXK_AddAB-type"/>
</dbReference>
<feature type="region of interest" description="Nuclease activity, interacts with RecD and RecA" evidence="15">
    <location>
        <begin position="896"/>
        <end position="1167"/>
    </location>
</feature>
<evidence type="ECO:0000256" key="14">
    <source>
        <dbReference type="ARBA" id="ARBA00048988"/>
    </source>
</evidence>
<dbReference type="OrthoDB" id="5905204at2"/>
<dbReference type="SUPFAM" id="SSF52540">
    <property type="entry name" value="P-loop containing nucleoside triphosphate hydrolases"/>
    <property type="match status" value="1"/>
</dbReference>
<keyword evidence="11 15" id="KW-0234">DNA repair</keyword>
<evidence type="ECO:0000313" key="19">
    <source>
        <dbReference type="EMBL" id="SFZ78449.1"/>
    </source>
</evidence>
<keyword evidence="10 15" id="KW-0238">DNA-binding</keyword>
<evidence type="ECO:0000256" key="6">
    <source>
        <dbReference type="ARBA" id="ARBA00022806"/>
    </source>
</evidence>
<dbReference type="GO" id="GO:0008854">
    <property type="term" value="F:exodeoxyribonuclease V activity"/>
    <property type="evidence" value="ECO:0007669"/>
    <property type="project" value="UniProtKB-EC"/>
</dbReference>
<dbReference type="EMBL" id="FPKR01000012">
    <property type="protein sequence ID" value="SFZ78449.1"/>
    <property type="molecule type" value="Genomic_DNA"/>
</dbReference>
<organism evidence="19 20">
    <name type="scientific">Chitinimonas taiwanensis DSM 18899</name>
    <dbReference type="NCBI Taxonomy" id="1121279"/>
    <lineage>
        <taxon>Bacteria</taxon>
        <taxon>Pseudomonadati</taxon>
        <taxon>Pseudomonadota</taxon>
        <taxon>Betaproteobacteria</taxon>
        <taxon>Neisseriales</taxon>
        <taxon>Chitinibacteraceae</taxon>
        <taxon>Chitinimonas</taxon>
    </lineage>
</organism>
<comment type="function">
    <text evidence="15">A helicase/nuclease that prepares dsDNA breaks (DSB) for recombinational DNA repair. Binds to DSBs and unwinds DNA via a highly rapid and processive ATP-dependent bidirectional helicase activity. Unwinds dsDNA until it encounters a Chi (crossover hotspot instigator) sequence from the 3' direction. Cuts ssDNA a few nucleotides 3' to the Chi site. The properties and activities of the enzyme are changed at Chi. The Chi-altered holoenzyme produces a long 3'-ssDNA overhang and facilitates RecA-binding to the ssDNA for homologous DNA recombination and repair. Holoenzyme degrades any linearized DNA that is unable to undergo homologous recombination. In the holoenzyme this subunit contributes ATPase, 3'-5' helicase, exonuclease activity and loads RecA onto ssDNA.</text>
</comment>
<keyword evidence="4 15" id="KW-0227">DNA damage</keyword>
<dbReference type="InterPro" id="IPR027417">
    <property type="entry name" value="P-loop_NTPase"/>
</dbReference>
<dbReference type="PROSITE" id="PS51198">
    <property type="entry name" value="UVRD_HELICASE_ATP_BIND"/>
    <property type="match status" value="1"/>
</dbReference>
<dbReference type="HAMAP" id="MF_01485">
    <property type="entry name" value="RecB"/>
    <property type="match status" value="1"/>
</dbReference>
<evidence type="ECO:0000259" key="17">
    <source>
        <dbReference type="PROSITE" id="PS51198"/>
    </source>
</evidence>
<keyword evidence="20" id="KW-1185">Reference proteome</keyword>
<evidence type="ECO:0000256" key="10">
    <source>
        <dbReference type="ARBA" id="ARBA00023125"/>
    </source>
</evidence>
<evidence type="ECO:0000256" key="12">
    <source>
        <dbReference type="ARBA" id="ARBA00023235"/>
    </source>
</evidence>
<dbReference type="InterPro" id="IPR014017">
    <property type="entry name" value="DNA_helicase_UvrD-like_C"/>
</dbReference>
<dbReference type="SUPFAM" id="SSF52980">
    <property type="entry name" value="Restriction endonuclease-like"/>
    <property type="match status" value="1"/>
</dbReference>
<dbReference type="AlphaFoldDB" id="A0A1K2HPF3"/>
<comment type="domain">
    <text evidence="15">The N-terminal DNA-binding domain is a ssDNA-dependent ATPase and has ATP-dependent 3'-5' helicase function. This domain interacts with RecC.</text>
</comment>
<evidence type="ECO:0000256" key="3">
    <source>
        <dbReference type="ARBA" id="ARBA00022741"/>
    </source>
</evidence>
<evidence type="ECO:0000256" key="16">
    <source>
        <dbReference type="PROSITE-ProRule" id="PRU00560"/>
    </source>
</evidence>
<comment type="domain">
    <text evidence="15">The C-terminal domain has nuclease activity and interacts with RecD. It interacts with RecA, facilitating its loading onto ssDNA.</text>
</comment>
<dbReference type="GO" id="GO:0016887">
    <property type="term" value="F:ATP hydrolysis activity"/>
    <property type="evidence" value="ECO:0007669"/>
    <property type="project" value="RHEA"/>
</dbReference>
<proteinExistence type="inferred from homology"/>
<gene>
    <name evidence="15" type="primary">recB</name>
    <name evidence="19" type="ORF">SAMN02745887_02989</name>
</gene>
<evidence type="ECO:0000256" key="15">
    <source>
        <dbReference type="HAMAP-Rule" id="MF_01485"/>
    </source>
</evidence>
<dbReference type="GO" id="GO:0043138">
    <property type="term" value="F:3'-5' DNA helicase activity"/>
    <property type="evidence" value="ECO:0007669"/>
    <property type="project" value="UniProtKB-UniRule"/>
</dbReference>
<dbReference type="GO" id="GO:0005524">
    <property type="term" value="F:ATP binding"/>
    <property type="evidence" value="ECO:0007669"/>
    <property type="project" value="UniProtKB-UniRule"/>
</dbReference>
<dbReference type="InterPro" id="IPR004586">
    <property type="entry name" value="RecB"/>
</dbReference>
<keyword evidence="1 15" id="KW-0540">Nuclease</keyword>
<dbReference type="InterPro" id="IPR011604">
    <property type="entry name" value="PDDEXK-like_dom_sf"/>
</dbReference>
<dbReference type="PANTHER" id="PTHR11070">
    <property type="entry name" value="UVRD / RECB / PCRA DNA HELICASE FAMILY MEMBER"/>
    <property type="match status" value="1"/>
</dbReference>
<evidence type="ECO:0000256" key="9">
    <source>
        <dbReference type="ARBA" id="ARBA00022842"/>
    </source>
</evidence>
<keyword evidence="9 15" id="KW-0460">Magnesium</keyword>
<keyword evidence="5 15" id="KW-0378">Hydrolase</keyword>
<feature type="domain" description="UvrD-like helicase C-terminal" evidence="18">
    <location>
        <begin position="473"/>
        <end position="742"/>
    </location>
</feature>
<evidence type="ECO:0000256" key="1">
    <source>
        <dbReference type="ARBA" id="ARBA00022722"/>
    </source>
</evidence>
<comment type="catalytic activity">
    <reaction evidence="13 15">
        <text>Couples ATP hydrolysis with the unwinding of duplex DNA by translocating in the 3'-5' direction.</text>
        <dbReference type="EC" id="5.6.2.4"/>
    </reaction>
</comment>
<comment type="similarity">
    <text evidence="15">Belongs to the helicase family. UvrD subfamily.</text>
</comment>
<dbReference type="GO" id="GO:0000724">
    <property type="term" value="P:double-strand break repair via homologous recombination"/>
    <property type="evidence" value="ECO:0007669"/>
    <property type="project" value="UniProtKB-UniRule"/>
</dbReference>
<dbReference type="EC" id="3.1.11.5" evidence="15"/>
<dbReference type="RefSeq" id="WP_072429476.1">
    <property type="nucleotide sequence ID" value="NZ_FPKR01000012.1"/>
</dbReference>
<dbReference type="Pfam" id="PF12705">
    <property type="entry name" value="PDDEXK_1"/>
    <property type="match status" value="1"/>
</dbReference>
<comment type="subunit">
    <text evidence="15">Heterotrimer of RecB, RecC and RecD. All subunits contribute to DNA-binding. Interacts with RecA.</text>
</comment>
<feature type="active site" description="For nuclease activity" evidence="15">
    <location>
        <position position="1078"/>
    </location>
</feature>
<feature type="binding site" evidence="16">
    <location>
        <begin position="20"/>
        <end position="27"/>
    </location>
    <ligand>
        <name>ATP</name>
        <dbReference type="ChEBI" id="CHEBI:30616"/>
    </ligand>
</feature>
<sequence length="1167" mass="126894">MSAHFHALSAPLDGLSLIEASAGTGKTWTIAALYARLVLEQGLGPEQILVVTYTKAATAELRARIRARLAELAQAFESAKSTDPLCASLLAAWPETERSEAARRLRAAVSGFDAAAVFTIHGFCQRALGEHALLAGLELEREFLAEEAELLQNVADAAWKDELAKASPSWLAWLIAQGQSPDAWLQQLRSYLGQPGLRIALPQGADVAQAEARFAAAHSALRAAWQAEGEQALAWLWRMSDDGLFKGSHRADWLKGSVALWQGWLSGSGLPEIKLDEKSPGQAESKVRRLYARELAEALKTPQPVPAPFALFETLVEAALPLQAAYAARLAALHGRLIVELAERLQARKTALGVMSFHDLLVELDAALAGPDGDTLAQALRTRYRAALIDEFQDTDPLQFRIFDRLFGQGGQPAILVGDPKQAIYAFRGAELHAYLAARERVAEARRYSLATNRRSTPELVGAVNQLFACAPDPFLLPALRYPPVDAIDDKPRLSWQGVPQAALQWDWLGDASLGKGEARALAVAQTTARIAALLAPGAAQLGGRALRGGDIAVLASAHADLAALQAALAEAGVPSVRISQQSVFDTEEAHDLLQVLTALIEPSERAVRAAVATVSMGLDGATLYQRLHDEATWEHCLADFRRWQQLLASRGAMAALSAWLIDSGAAERLAGWRDGERRLTNLLHLFELIELARRERAGLAPLLAWYRQALADSSGEDEGRLMRLESDASRVRLVTIHASKGLEYPVVFCPFLWDGALFKPGEQWALCHEGEGNVLDLGSPDFEARRAKAREERLAEKLRLLYVALTRPKSACFIAWGEVKDMASSALGWLLAGGAERQRAAAELQGEIAALCAAGPAAQMDWAAALSSEVAATPAPAEAAPVPQLASLTRRLGWQWRMSSFSALTAGVHAEAPDHDGRLAEPLLPLPEAGRFDTFPAGARAGVCLHALFENWDFCRQDRLGLEAMARKQLLAHGFEPSWTEMAADLVEVALATPLGEHGASLQQVPAAQRMVELEFTYRLQPFAWRALAALLADPRHGLPARFAAAAESLSAEVGAGYLKGFIDLTCVLDGRHYVLDWKSNRLASYGAAELENAMAEEHYYLQALIYCVALHRYLRWRLRSYDYARDFGGALYLFLRGLPGGGLWRYRPTLSLIQGLEDLLCGARA</sequence>
<feature type="binding site" evidence="15">
    <location>
        <position position="1065"/>
    </location>
    <ligand>
        <name>Mg(2+)</name>
        <dbReference type="ChEBI" id="CHEBI:18420"/>
    </ligand>
</feature>
<comment type="miscellaneous">
    <text evidence="15">In the RecBCD complex, RecB has a slow 3'-5' helicase, an exonuclease activity and loads RecA onto ssDNA, RecD has a fast 5'-3' helicase activity, while RecC stimulates the ATPase and processivity of the RecB helicase and contributes to recognition of the Chi site.</text>
</comment>
<dbReference type="InterPro" id="IPR014016">
    <property type="entry name" value="UvrD-like_ATP-bd"/>
</dbReference>
<accession>A0A1K2HPF3</accession>
<dbReference type="EC" id="5.6.2.4" evidence="15"/>
<evidence type="ECO:0000256" key="8">
    <source>
        <dbReference type="ARBA" id="ARBA00022840"/>
    </source>
</evidence>
<keyword evidence="12 15" id="KW-0413">Isomerase</keyword>
<dbReference type="GO" id="GO:0000287">
    <property type="term" value="F:magnesium ion binding"/>
    <property type="evidence" value="ECO:0007669"/>
    <property type="project" value="UniProtKB-UniRule"/>
</dbReference>
<dbReference type="Pfam" id="PF00580">
    <property type="entry name" value="UvrD-helicase"/>
    <property type="match status" value="1"/>
</dbReference>
<dbReference type="Pfam" id="PF13361">
    <property type="entry name" value="UvrD_C"/>
    <property type="match status" value="2"/>
</dbReference>
<keyword evidence="6 15" id="KW-0347">Helicase</keyword>
<evidence type="ECO:0000256" key="4">
    <source>
        <dbReference type="ARBA" id="ARBA00022763"/>
    </source>
</evidence>
<reference evidence="19 20" key="1">
    <citation type="submission" date="2016-11" db="EMBL/GenBank/DDBJ databases">
        <authorList>
            <person name="Jaros S."/>
            <person name="Januszkiewicz K."/>
            <person name="Wedrychowicz H."/>
        </authorList>
    </citation>
    <scope>NUCLEOTIDE SEQUENCE [LARGE SCALE GENOMIC DNA]</scope>
    <source>
        <strain evidence="19 20">DSM 18899</strain>
    </source>
</reference>
<evidence type="ECO:0000259" key="18">
    <source>
        <dbReference type="PROSITE" id="PS51217"/>
    </source>
</evidence>
<dbReference type="GO" id="GO:0009338">
    <property type="term" value="C:exodeoxyribonuclease V complex"/>
    <property type="evidence" value="ECO:0007669"/>
    <property type="project" value="TreeGrafter"/>
</dbReference>
<keyword evidence="8 15" id="KW-0067">ATP-binding</keyword>
<dbReference type="InterPro" id="IPR011335">
    <property type="entry name" value="Restrct_endonuc-II-like"/>
</dbReference>
<keyword evidence="7 15" id="KW-0269">Exonuclease</keyword>
<comment type="catalytic activity">
    <reaction evidence="15">
        <text>Exonucleolytic cleavage (in the presence of ATP) in either 5'- to 3'- or 3'- to 5'-direction to yield 5'-phosphooligonucleotides.</text>
        <dbReference type="EC" id="3.1.11.5"/>
    </reaction>
</comment>
<dbReference type="Gene3D" id="1.10.486.10">
    <property type="entry name" value="PCRA, domain 4"/>
    <property type="match status" value="1"/>
</dbReference>
<dbReference type="Proteomes" id="UP000186513">
    <property type="component" value="Unassembled WGS sequence"/>
</dbReference>
<dbReference type="PANTHER" id="PTHR11070:SF23">
    <property type="entry name" value="RECBCD ENZYME SUBUNIT RECB"/>
    <property type="match status" value="1"/>
</dbReference>
<feature type="binding site" evidence="15">
    <location>
        <position position="1078"/>
    </location>
    <ligand>
        <name>Mg(2+)</name>
        <dbReference type="ChEBI" id="CHEBI:18420"/>
    </ligand>
</feature>
<feature type="region of interest" description="DNA-binding and helicase activity, interacts with RecC" evidence="15">
    <location>
        <begin position="1"/>
        <end position="846"/>
    </location>
</feature>
<dbReference type="NCBIfam" id="TIGR00609">
    <property type="entry name" value="recB"/>
    <property type="match status" value="1"/>
</dbReference>
<comment type="cofactor">
    <cofactor evidence="15">
        <name>Mg(2+)</name>
        <dbReference type="ChEBI" id="CHEBI:18420"/>
    </cofactor>
    <text evidence="15">Binds 1 Mg(2+) ion per subunit.</text>
</comment>